<dbReference type="InterPro" id="IPR024962">
    <property type="entry name" value="YukD-like"/>
</dbReference>
<keyword evidence="1" id="KW-0472">Membrane</keyword>
<dbReference type="InterPro" id="IPR044049">
    <property type="entry name" value="EccD_transm"/>
</dbReference>
<feature type="transmembrane region" description="Helical" evidence="1">
    <location>
        <begin position="247"/>
        <end position="273"/>
    </location>
</feature>
<dbReference type="OrthoDB" id="3326149at2"/>
<feature type="transmembrane region" description="Helical" evidence="1">
    <location>
        <begin position="351"/>
        <end position="369"/>
    </location>
</feature>
<gene>
    <name evidence="3" type="ORF">HNR24_002110</name>
</gene>
<feature type="domain" description="EccD-like transmembrane" evidence="2">
    <location>
        <begin position="115"/>
        <end position="435"/>
    </location>
</feature>
<feature type="transmembrane region" description="Helical" evidence="1">
    <location>
        <begin position="217"/>
        <end position="235"/>
    </location>
</feature>
<dbReference type="AlphaFoldDB" id="A0A839FZP0"/>
<feature type="transmembrane region" description="Helical" evidence="1">
    <location>
        <begin position="375"/>
        <end position="394"/>
    </location>
</feature>
<name>A0A839FZP0_9MICC</name>
<evidence type="ECO:0000313" key="4">
    <source>
        <dbReference type="Proteomes" id="UP000546252"/>
    </source>
</evidence>
<accession>A0A839FZP0</accession>
<dbReference type="Pfam" id="PF19053">
    <property type="entry name" value="EccD"/>
    <property type="match status" value="1"/>
</dbReference>
<comment type="caution">
    <text evidence="3">The sequence shown here is derived from an EMBL/GenBank/DDBJ whole genome shotgun (WGS) entry which is preliminary data.</text>
</comment>
<feature type="transmembrane region" description="Helical" evidence="1">
    <location>
        <begin position="116"/>
        <end position="137"/>
    </location>
</feature>
<proteinExistence type="predicted"/>
<dbReference type="Pfam" id="PF08817">
    <property type="entry name" value="YukD"/>
    <property type="match status" value="1"/>
</dbReference>
<dbReference type="Gene3D" id="3.10.20.90">
    <property type="entry name" value="Phosphatidylinositol 3-kinase Catalytic Subunit, Chain A, domain 1"/>
    <property type="match status" value="1"/>
</dbReference>
<evidence type="ECO:0000259" key="2">
    <source>
        <dbReference type="Pfam" id="PF19053"/>
    </source>
</evidence>
<evidence type="ECO:0000256" key="1">
    <source>
        <dbReference type="SAM" id="Phobius"/>
    </source>
</evidence>
<feature type="transmembrane region" description="Helical" evidence="1">
    <location>
        <begin position="143"/>
        <end position="160"/>
    </location>
</feature>
<dbReference type="EMBL" id="JACJIH010000001">
    <property type="protein sequence ID" value="MBA8922177.1"/>
    <property type="molecule type" value="Genomic_DNA"/>
</dbReference>
<protein>
    <submittedName>
        <fullName evidence="3">Type VII secretion integral membrane protein EccD</fullName>
    </submittedName>
</protein>
<keyword evidence="1" id="KW-1133">Transmembrane helix</keyword>
<dbReference type="RefSeq" id="WP_058887834.1">
    <property type="nucleotide sequence ID" value="NZ_BAAAKT010000004.1"/>
</dbReference>
<dbReference type="Proteomes" id="UP000546252">
    <property type="component" value="Unassembled WGS sequence"/>
</dbReference>
<feature type="transmembrane region" description="Helical" evidence="1">
    <location>
        <begin position="414"/>
        <end position="433"/>
    </location>
</feature>
<keyword evidence="1" id="KW-0812">Transmembrane</keyword>
<feature type="transmembrane region" description="Helical" evidence="1">
    <location>
        <begin position="322"/>
        <end position="339"/>
    </location>
</feature>
<reference evidence="3 4" key="1">
    <citation type="submission" date="2020-08" db="EMBL/GenBank/DDBJ databases">
        <title>Sequencing the genomes of 1000 actinobacteria strains.</title>
        <authorList>
            <person name="Klenk H.-P."/>
        </authorList>
    </citation>
    <scope>NUCLEOTIDE SEQUENCE [LARGE SCALE GENOMIC DNA]</scope>
    <source>
        <strain evidence="3 4">DSM 19081</strain>
    </source>
</reference>
<sequence>MSTGYTRVTVASDHRNVEMLLPSSREVAALIPDVLATMGGPLGSGSPQTLTLTPAAGPSLLPHQSLRTAGIRDGAVLALDRLDEAVPQPLVYDLAEETEHHHDEYPDVWRIEGARMLSVATFGVFLLAGLVLAEHTMQPETPAWWSLGLAGAALLALAIIPRQRLQFDAELVTVSAAAVGLSYSWGLPEVSWDAWLPAIWVALAFTAWHLSRRQWQVALHVVVTSAALTTLWWGGQLILGDHDRVTAVAGIGTAFLLGVVPRLALTLSGLTTLDDATAQGRRSTRREAAAAFRNAHLGLAGTVVLCAISLGAAIHGLITQGLTAWTLPLAIALIMLTALRARNMPLALEQVALLVAAAIGLVLLLRGLSEVIPTPLLVIGPLLLAALPLALRLVSIPEHTAAQLRLNARRLESLATLTLLPLLVGLFGIYSQLTGTFQD</sequence>
<evidence type="ECO:0000313" key="3">
    <source>
        <dbReference type="EMBL" id="MBA8922177.1"/>
    </source>
</evidence>
<feature type="transmembrane region" description="Helical" evidence="1">
    <location>
        <begin position="294"/>
        <end position="316"/>
    </location>
</feature>
<organism evidence="3 4">
    <name type="scientific">Nesterenkonia jeotgali</name>
    <dbReference type="NCBI Taxonomy" id="317018"/>
    <lineage>
        <taxon>Bacteria</taxon>
        <taxon>Bacillati</taxon>
        <taxon>Actinomycetota</taxon>
        <taxon>Actinomycetes</taxon>
        <taxon>Micrococcales</taxon>
        <taxon>Micrococcaceae</taxon>
        <taxon>Nesterenkonia</taxon>
    </lineage>
</organism>